<dbReference type="GO" id="GO:0017116">
    <property type="term" value="F:single-stranded DNA helicase activity"/>
    <property type="evidence" value="ECO:0007669"/>
    <property type="project" value="UniProtKB-UniRule"/>
</dbReference>
<keyword evidence="17 20" id="KW-0539">Nucleus</keyword>
<keyword evidence="8" id="KW-0255">Endonuclease</keyword>
<evidence type="ECO:0000256" key="6">
    <source>
        <dbReference type="ARBA" id="ARBA00022723"/>
    </source>
</evidence>
<keyword evidence="16 20" id="KW-0234">DNA repair</keyword>
<proteinExistence type="inferred from homology"/>
<feature type="compositionally biased region" description="Basic and acidic residues" evidence="21">
    <location>
        <begin position="1"/>
        <end position="34"/>
    </location>
</feature>
<dbReference type="InterPro" id="IPR011604">
    <property type="entry name" value="PDDEXK-like_dom_sf"/>
</dbReference>
<dbReference type="Proteomes" id="UP000005222">
    <property type="component" value="Chromosome D"/>
</dbReference>
<comment type="similarity">
    <text evidence="2 20">Belongs to the DNA2/NAM7 helicase family.</text>
</comment>
<comment type="cofactor">
    <cofactor evidence="1">
        <name>[4Fe-4S] cluster</name>
        <dbReference type="ChEBI" id="CHEBI:49883"/>
    </cofactor>
</comment>
<evidence type="ECO:0000256" key="15">
    <source>
        <dbReference type="ARBA" id="ARBA00023125"/>
    </source>
</evidence>
<sequence length="1491" mass="170390">MEDKHGEGNRLESHFHEAHKDERMNRILNEKENKIPSGKRVKRKTTYFFEPQDTLNPNTTNKKNKVENKLYNTSSKSQAWGGRNENQGQEEVPIQTPIKSSKALKRKKFILENQSSDDSFDGIKWRRSPGTASKDMNLLSSPLGETENSNHVLQCQEETKHSSVYINEQADSVLSKYGSGLNNISLHTPSLYRSQSDVVSSNREAIGQRNHHSVSPLLPRSKTLISDIKGQTIGEPELHAFKNKNNTVNNGYRSLSRSDSKISTWLDRFDFSSKHSGDTKEGTPEIEIETDNPEWIQKDSREPEFKSEEKPCKASIDNTAHPIIATEQTLGAAVQGIDFSDDFSDSGVASSPKLQENKLDSEDPFSSDDEFSLSIIKAQEDKNITEKQGNVVKTSEPNTQKRSDLLHAEVFLGDIARIEGDQNRAYYDTPKETARISFERSDLKRYKINEIFTSSYILGGRNKSQLILSVVNSRGDVSDITVRGEYLQLEFQKEDIIHIIITDESCPHLVDDEHNLLIWNPDVLISSTTVSQQMSCPRKSVLQERFNFPGESSIPLIVGVVLHEVFQTCFMEERYDLNFMISVVDNEIHHRRLEIFSCGDKIKEVKDQILPHLKYIDNWFKLYFTSNGEKKGHETLGNRGTRSSLYARRALDIEENIWSPMFGLKGKVDVSLEGEVNSKTKQGTYLLPMEIKTGREYLGHHAQASLYSLLFKDRYNVDVSQFLLVYTKEMMSKLCDISPNDLRSLVNLRNRVSKHLRPYTRSLPPVIKQSQCDRCDLLNECMSIHTLVEDGFAEESGINEETYELITSHIEDNEDYKEFYNYWDNLITQEEGVLMSLKKDLWVLTAEEREKSSGRALFNMKIRSFDSNEARSEFLYTFERSTSDMQMSLQNSQISKFDRIIVSDENGHFALAQGYVIAIRPTFIKLALNRKVSCSTSQLKHFNPNNNQVFESVLSPTQDKSIRKDISFRIDKDDMFHGMGLARYNILNLFLHTTNPLMRNMLVELKEPKFSPSKNTSCLPYMLNKEQKAAIEKILQAHHYALILGMPGTGKTTLIASLIDILIKQGKTILLASYTHSAVDNILLKLEDYTNSILRVGSFSRVHKDIKKYIPGWNTDIKTYQDFCEVYHKPQVVATTCLGINDITFNLRTHFDYCIIDEASQVSMPISLGPLRFCDKFILVGDHNQLPPLVQNPKPEIRKGLSRSLFKILSESHPESIIELSAQYRMCSDIMLLSNVLVYDGRLKCGSADVANKSLMIPFRENVQNYINDEFEAQVSKNDLWLNEILEENHKVLFLDHDSVPARERVIGNKIENVTEAELIRQIVECLIACGVKESQVGVMSLYRSQLRLLHRKLTDRTDVEILTADQFQGRDKDCIIISLVRSNTQQKVGDLLKEWRRVNVAITRSKSKLIILGSKTTLDSLKMLEAFLGVIESRNWIYRLPPNADKIYNFPTSDVKTTQKGPKINKNLHLDSKLISENFILNDIVNDIVK</sequence>
<dbReference type="PANTHER" id="PTHR10887">
    <property type="entry name" value="DNA2/NAM7 HELICASE FAMILY"/>
    <property type="match status" value="1"/>
</dbReference>
<evidence type="ECO:0000256" key="2">
    <source>
        <dbReference type="ARBA" id="ARBA00007913"/>
    </source>
</evidence>
<feature type="region of interest" description="Disordered" evidence="21">
    <location>
        <begin position="345"/>
        <end position="367"/>
    </location>
</feature>
<dbReference type="FunFam" id="3.40.50.300:FF:000721">
    <property type="entry name" value="DNA replication ATP-dependent helicase/nuclease DNA2"/>
    <property type="match status" value="1"/>
</dbReference>
<dbReference type="OMA" id="NYCEAAI"/>
<dbReference type="InterPro" id="IPR014808">
    <property type="entry name" value="DNA_replication_fac_Dna2_N"/>
</dbReference>
<comment type="function">
    <text evidence="20">Key enzyme involved in DNA replication and DNA repair. Involved in Okazaki fragments processing by cleaving long flaps that escape FEN1: flaps that are longer than 27 nucleotides are coated by replication protein A complex (RPA), leading to recruit DNA2 which cleaves the flap until it is too short to bind RPA and becomes a substrate for FEN1. Also involved in 5'-end resection of DNA during double-strand break (DSB) repair by mediating the cleavage of 5'-ssDNA.</text>
</comment>
<evidence type="ECO:0000256" key="14">
    <source>
        <dbReference type="ARBA" id="ARBA00023014"/>
    </source>
</evidence>
<comment type="catalytic activity">
    <reaction evidence="19 20">
        <text>ATP + H2O = ADP + phosphate + H(+)</text>
        <dbReference type="Rhea" id="RHEA:13065"/>
        <dbReference type="ChEBI" id="CHEBI:15377"/>
        <dbReference type="ChEBI" id="CHEBI:15378"/>
        <dbReference type="ChEBI" id="CHEBI:30616"/>
        <dbReference type="ChEBI" id="CHEBI:43474"/>
        <dbReference type="ChEBI" id="CHEBI:456216"/>
        <dbReference type="EC" id="3.6.4.12"/>
    </reaction>
</comment>
<evidence type="ECO:0000256" key="5">
    <source>
        <dbReference type="ARBA" id="ARBA00022722"/>
    </source>
</evidence>
<dbReference type="InterPro" id="IPR047187">
    <property type="entry name" value="SF1_C_Upf1"/>
</dbReference>
<dbReference type="InterPro" id="IPR041677">
    <property type="entry name" value="DNA2/NAM7_AAA_11"/>
</dbReference>
<keyword evidence="20" id="KW-0158">Chromosome</keyword>
<protein>
    <recommendedName>
        <fullName evidence="20">DNA replication ATP-dependent helicase/nuclease</fullName>
        <ecNumber evidence="20">3.1.-.-</ecNumber>
        <ecNumber evidence="20">3.6.4.12</ecNumber>
    </recommendedName>
</protein>
<dbReference type="EC" id="3.1.-.-" evidence="20"/>
<dbReference type="SUPFAM" id="SSF52540">
    <property type="entry name" value="P-loop containing nucleoside triphosphate hydrolases"/>
    <property type="match status" value="1"/>
</dbReference>
<dbReference type="Pfam" id="PF08696">
    <property type="entry name" value="Dna2"/>
    <property type="match status" value="1"/>
</dbReference>
<dbReference type="GO" id="GO:0033567">
    <property type="term" value="P:DNA replication, Okazaki fragment processing"/>
    <property type="evidence" value="ECO:0007669"/>
    <property type="project" value="UniProtKB-UniRule"/>
</dbReference>
<dbReference type="CDD" id="cd18041">
    <property type="entry name" value="DEXXQc_DNA2"/>
    <property type="match status" value="1"/>
</dbReference>
<dbReference type="PANTHER" id="PTHR10887:SF433">
    <property type="entry name" value="DNA REPLICATION ATP-DEPENDENT HELICASE_NUCLEASE DNA2"/>
    <property type="match status" value="1"/>
</dbReference>
<keyword evidence="5 20" id="KW-0540">Nuclease</keyword>
<keyword evidence="27" id="KW-1185">Reference proteome</keyword>
<evidence type="ECO:0000256" key="13">
    <source>
        <dbReference type="ARBA" id="ARBA00023004"/>
    </source>
</evidence>
<evidence type="ECO:0000313" key="27">
    <source>
        <dbReference type="Proteomes" id="UP000005222"/>
    </source>
</evidence>
<keyword evidence="7 20" id="KW-0547">Nucleotide-binding</keyword>
<dbReference type="GO" id="GO:0051539">
    <property type="term" value="F:4 iron, 4 sulfur cluster binding"/>
    <property type="evidence" value="ECO:0007669"/>
    <property type="project" value="UniProtKB-UniRule"/>
</dbReference>
<feature type="domain" description="DNA2/NAM7 helicase helicase" evidence="23">
    <location>
        <begin position="1113"/>
        <end position="1191"/>
    </location>
</feature>
<evidence type="ECO:0000259" key="23">
    <source>
        <dbReference type="Pfam" id="PF13086"/>
    </source>
</evidence>
<dbReference type="Gene3D" id="3.90.320.10">
    <property type="match status" value="1"/>
</dbReference>
<comment type="subcellular location">
    <subcellularLocation>
        <location evidence="20">Nucleus</location>
    </subcellularLocation>
    <subcellularLocation>
        <location evidence="20">Chromosome</location>
    </subcellularLocation>
</comment>
<keyword evidence="10 20" id="KW-0378">Hydrolase</keyword>
<reference evidence="27" key="2">
    <citation type="journal article" date="2012" name="G3 (Bethesda)">
        <title>Pichia sorbitophila, an interspecies yeast hybrid reveals early steps of genome resolution following polyploidization.</title>
        <authorList>
            <person name="Leh Louis V."/>
            <person name="Despons L."/>
            <person name="Friedrich A."/>
            <person name="Martin T."/>
            <person name="Durrens P."/>
            <person name="Casaregola S."/>
            <person name="Neuveglise C."/>
            <person name="Fairhead C."/>
            <person name="Marck C."/>
            <person name="Cruz J.A."/>
            <person name="Straub M.L."/>
            <person name="Kugler V."/>
            <person name="Sacerdot C."/>
            <person name="Uzunov Z."/>
            <person name="Thierry A."/>
            <person name="Weiss S."/>
            <person name="Bleykasten C."/>
            <person name="De Montigny J."/>
            <person name="Jacques N."/>
            <person name="Jung P."/>
            <person name="Lemaire M."/>
            <person name="Mallet S."/>
            <person name="Morel G."/>
            <person name="Richard G.F."/>
            <person name="Sarkar A."/>
            <person name="Savel G."/>
            <person name="Schacherer J."/>
            <person name="Seret M.L."/>
            <person name="Talla E."/>
            <person name="Samson G."/>
            <person name="Jubin C."/>
            <person name="Poulain J."/>
            <person name="Vacherie B."/>
            <person name="Barbe V."/>
            <person name="Pelletier E."/>
            <person name="Sherman D.J."/>
            <person name="Westhof E."/>
            <person name="Weissenbach J."/>
            <person name="Baret P.V."/>
            <person name="Wincker P."/>
            <person name="Gaillardin C."/>
            <person name="Dujon B."/>
            <person name="Souciet J.L."/>
        </authorList>
    </citation>
    <scope>NUCLEOTIDE SEQUENCE [LARGE SCALE GENOMIC DNA]</scope>
    <source>
        <strain evidence="27">ATCC MYA-4447 / BCRC 22081 / CBS 7064 / NBRC 10061 / NRRL Y-12695</strain>
    </source>
</reference>
<keyword evidence="4 20" id="KW-0235">DNA replication</keyword>
<dbReference type="GO" id="GO:0005634">
    <property type="term" value="C:nucleus"/>
    <property type="evidence" value="ECO:0007669"/>
    <property type="project" value="UniProtKB-SubCell"/>
</dbReference>
<keyword evidence="12 20" id="KW-0067">ATP-binding</keyword>
<dbReference type="GO" id="GO:0035861">
    <property type="term" value="C:site of double-strand break"/>
    <property type="evidence" value="ECO:0007669"/>
    <property type="project" value="UniProtKB-ARBA"/>
</dbReference>
<dbReference type="GO" id="GO:0005737">
    <property type="term" value="C:cytoplasm"/>
    <property type="evidence" value="ECO:0007669"/>
    <property type="project" value="TreeGrafter"/>
</dbReference>
<accession>G8YQI9</accession>
<dbReference type="OrthoDB" id="6513042at2759"/>
<dbReference type="EMBL" id="FO082056">
    <property type="protein sequence ID" value="CCE78924.1"/>
    <property type="molecule type" value="Genomic_DNA"/>
</dbReference>
<feature type="compositionally biased region" description="Polar residues" evidence="21">
    <location>
        <begin position="70"/>
        <end position="89"/>
    </location>
</feature>
<feature type="region of interest" description="Disordered" evidence="21">
    <location>
        <begin position="1"/>
        <end position="92"/>
    </location>
</feature>
<dbReference type="GO" id="GO:0017108">
    <property type="term" value="F:5'-flap endonuclease activity"/>
    <property type="evidence" value="ECO:0007669"/>
    <property type="project" value="UniProtKB-UniRule"/>
</dbReference>
<dbReference type="Proteomes" id="UP000005222">
    <property type="component" value="Chromosome C"/>
</dbReference>
<keyword evidence="11 20" id="KW-0347">Helicase</keyword>
<dbReference type="GO" id="GO:0046872">
    <property type="term" value="F:metal ion binding"/>
    <property type="evidence" value="ECO:0007669"/>
    <property type="project" value="UniProtKB-UniRule"/>
</dbReference>
<dbReference type="InterPro" id="IPR027417">
    <property type="entry name" value="P-loop_NTPase"/>
</dbReference>
<evidence type="ECO:0000256" key="10">
    <source>
        <dbReference type="ARBA" id="ARBA00022801"/>
    </source>
</evidence>
<gene>
    <name evidence="26" type="primary">Piso0_000959</name>
    <name evidence="25" type="ORF">GNLVRS01_PISO0C07790g</name>
    <name evidence="26" type="ORF">GNLVRS01_PISO0D07857g</name>
</gene>
<keyword evidence="9 20" id="KW-0227">DNA damage</keyword>
<evidence type="ECO:0000259" key="22">
    <source>
        <dbReference type="Pfam" id="PF08696"/>
    </source>
</evidence>
<dbReference type="GO" id="GO:0006302">
    <property type="term" value="P:double-strand break repair"/>
    <property type="evidence" value="ECO:0007669"/>
    <property type="project" value="UniProtKB-ARBA"/>
</dbReference>
<evidence type="ECO:0000256" key="18">
    <source>
        <dbReference type="ARBA" id="ARBA00023268"/>
    </source>
</evidence>
<evidence type="ECO:0000256" key="7">
    <source>
        <dbReference type="ARBA" id="ARBA00022741"/>
    </source>
</evidence>
<dbReference type="GO" id="GO:0000014">
    <property type="term" value="F:single-stranded DNA endodeoxyribonuclease activity"/>
    <property type="evidence" value="ECO:0007669"/>
    <property type="project" value="UniProtKB-ARBA"/>
</dbReference>
<keyword evidence="6 20" id="KW-0479">Metal-binding</keyword>
<evidence type="ECO:0000256" key="12">
    <source>
        <dbReference type="ARBA" id="ARBA00022840"/>
    </source>
</evidence>
<dbReference type="eggNOG" id="KOG1805">
    <property type="taxonomic scope" value="Eukaryota"/>
</dbReference>
<evidence type="ECO:0000256" key="9">
    <source>
        <dbReference type="ARBA" id="ARBA00022763"/>
    </source>
</evidence>
<evidence type="ECO:0000256" key="20">
    <source>
        <dbReference type="RuleBase" id="RU367041"/>
    </source>
</evidence>
<evidence type="ECO:0000256" key="8">
    <source>
        <dbReference type="ARBA" id="ARBA00022759"/>
    </source>
</evidence>
<evidence type="ECO:0000256" key="16">
    <source>
        <dbReference type="ARBA" id="ARBA00023204"/>
    </source>
</evidence>
<evidence type="ECO:0000313" key="26">
    <source>
        <dbReference type="EMBL" id="CCE78924.1"/>
    </source>
</evidence>
<dbReference type="EC" id="3.6.4.12" evidence="20"/>
<dbReference type="CDD" id="cd18808">
    <property type="entry name" value="SF1_C_Upf1"/>
    <property type="match status" value="1"/>
</dbReference>
<evidence type="ECO:0000256" key="17">
    <source>
        <dbReference type="ARBA" id="ARBA00023242"/>
    </source>
</evidence>
<dbReference type="STRING" id="559304.G8YQI9"/>
<evidence type="ECO:0000313" key="25">
    <source>
        <dbReference type="EMBL" id="CCE78338.1"/>
    </source>
</evidence>
<name>G8YQI9_PICSO</name>
<feature type="domain" description="DNA2/NAM7 helicase helicase" evidence="23">
    <location>
        <begin position="1023"/>
        <end position="1109"/>
    </location>
</feature>
<keyword evidence="3 20" id="KW-0004">4Fe-4S</keyword>
<dbReference type="InterPro" id="IPR041679">
    <property type="entry name" value="DNA2/NAM7-like_C"/>
</dbReference>
<dbReference type="Gene3D" id="3.40.50.300">
    <property type="entry name" value="P-loop containing nucleotide triphosphate hydrolases"/>
    <property type="match status" value="3"/>
</dbReference>
<keyword evidence="15 20" id="KW-0238">DNA-binding</keyword>
<dbReference type="InParanoid" id="G8YQI9"/>
<dbReference type="FunFam" id="3.40.50.300:FF:000789">
    <property type="entry name" value="DNA replication ATP-dependent helicase/nuclease DNA2"/>
    <property type="match status" value="1"/>
</dbReference>
<keyword evidence="14 20" id="KW-0411">Iron-sulfur</keyword>
<reference evidence="26" key="1">
    <citation type="submission" date="2011-10" db="EMBL/GenBank/DDBJ databases">
        <authorList>
            <person name="Genoscope - CEA"/>
        </authorList>
    </citation>
    <scope>NUCLEOTIDE SEQUENCE</scope>
</reference>
<organism evidence="26 27">
    <name type="scientific">Pichia sorbitophila (strain ATCC MYA-4447 / BCRC 22081 / CBS 7064 / NBRC 10061 / NRRL Y-12695)</name>
    <name type="common">Hybrid yeast</name>
    <dbReference type="NCBI Taxonomy" id="559304"/>
    <lineage>
        <taxon>Eukaryota</taxon>
        <taxon>Fungi</taxon>
        <taxon>Dikarya</taxon>
        <taxon>Ascomycota</taxon>
        <taxon>Saccharomycotina</taxon>
        <taxon>Pichiomycetes</taxon>
        <taxon>Debaryomycetaceae</taxon>
        <taxon>Millerozyma</taxon>
    </lineage>
</organism>
<dbReference type="HOGENOM" id="CLU_001666_2_1_1"/>
<feature type="domain" description="DNA2/NAM7 helicase-like C-terminal" evidence="24">
    <location>
        <begin position="1201"/>
        <end position="1416"/>
    </location>
</feature>
<evidence type="ECO:0000259" key="24">
    <source>
        <dbReference type="Pfam" id="PF13087"/>
    </source>
</evidence>
<dbReference type="FunCoup" id="G8YQI9">
    <property type="interactions" value="923"/>
</dbReference>
<dbReference type="InterPro" id="IPR026851">
    <property type="entry name" value="Dna2/JHS1_DEXXQ-box"/>
</dbReference>
<evidence type="ECO:0000256" key="19">
    <source>
        <dbReference type="ARBA" id="ARBA00047995"/>
    </source>
</evidence>
<dbReference type="GO" id="GO:0071932">
    <property type="term" value="P:replication fork reversal"/>
    <property type="evidence" value="ECO:0007669"/>
    <property type="project" value="TreeGrafter"/>
</dbReference>
<evidence type="ECO:0000256" key="3">
    <source>
        <dbReference type="ARBA" id="ARBA00022485"/>
    </source>
</evidence>
<dbReference type="GO" id="GO:0005524">
    <property type="term" value="F:ATP binding"/>
    <property type="evidence" value="ECO:0007669"/>
    <property type="project" value="UniProtKB-UniRule"/>
</dbReference>
<dbReference type="Pfam" id="PF13087">
    <property type="entry name" value="AAA_12"/>
    <property type="match status" value="1"/>
</dbReference>
<keyword evidence="13 20" id="KW-0408">Iron</keyword>
<dbReference type="EMBL" id="FO082057">
    <property type="protein sequence ID" value="CCE78338.1"/>
    <property type="molecule type" value="Genomic_DNA"/>
</dbReference>
<dbReference type="Pfam" id="PF13086">
    <property type="entry name" value="AAA_11"/>
    <property type="match status" value="2"/>
</dbReference>
<evidence type="ECO:0000256" key="21">
    <source>
        <dbReference type="SAM" id="MobiDB-lite"/>
    </source>
</evidence>
<keyword evidence="18 20" id="KW-0511">Multifunctional enzyme</keyword>
<evidence type="ECO:0000256" key="11">
    <source>
        <dbReference type="ARBA" id="ARBA00022806"/>
    </source>
</evidence>
<dbReference type="InterPro" id="IPR045055">
    <property type="entry name" value="DNA2/NAM7-like"/>
</dbReference>
<feature type="domain" description="DNA replication factor Dna2 N-terminal" evidence="22">
    <location>
        <begin position="474"/>
        <end position="673"/>
    </location>
</feature>
<evidence type="ECO:0000256" key="1">
    <source>
        <dbReference type="ARBA" id="ARBA00001966"/>
    </source>
</evidence>
<dbReference type="GO" id="GO:0003677">
    <property type="term" value="F:DNA binding"/>
    <property type="evidence" value="ECO:0007669"/>
    <property type="project" value="UniProtKB-UniRule"/>
</dbReference>
<evidence type="ECO:0000256" key="4">
    <source>
        <dbReference type="ARBA" id="ARBA00022705"/>
    </source>
</evidence>